<dbReference type="Proteomes" id="UP000251197">
    <property type="component" value="Unassembled WGS sequence"/>
</dbReference>
<evidence type="ECO:0000313" key="1">
    <source>
        <dbReference type="EMBL" id="SQC92227.1"/>
    </source>
</evidence>
<protein>
    <submittedName>
        <fullName evidence="1">Diaminopropionate ammonia-lyase family</fullName>
    </submittedName>
</protein>
<keyword evidence="1" id="KW-0456">Lyase</keyword>
<dbReference type="GO" id="GO:0016829">
    <property type="term" value="F:lyase activity"/>
    <property type="evidence" value="ECO:0007669"/>
    <property type="project" value="UniProtKB-KW"/>
</dbReference>
<organism evidence="1 2">
    <name type="scientific">Cedecea neteri</name>
    <dbReference type="NCBI Taxonomy" id="158822"/>
    <lineage>
        <taxon>Bacteria</taxon>
        <taxon>Pseudomonadati</taxon>
        <taxon>Pseudomonadota</taxon>
        <taxon>Gammaproteobacteria</taxon>
        <taxon>Enterobacterales</taxon>
        <taxon>Enterobacteriaceae</taxon>
        <taxon>Cedecea</taxon>
    </lineage>
</organism>
<gene>
    <name evidence="1" type="ORF">NCTC12120_05420</name>
</gene>
<dbReference type="EMBL" id="UAVU01000009">
    <property type="protein sequence ID" value="SQC92227.1"/>
    <property type="molecule type" value="Genomic_DNA"/>
</dbReference>
<reference evidence="1 2" key="1">
    <citation type="submission" date="2018-06" db="EMBL/GenBank/DDBJ databases">
        <authorList>
            <consortium name="Pathogen Informatics"/>
            <person name="Doyle S."/>
        </authorList>
    </citation>
    <scope>NUCLEOTIDE SEQUENCE [LARGE SCALE GENOMIC DNA]</scope>
    <source>
        <strain evidence="1 2">NCTC12120</strain>
    </source>
</reference>
<proteinExistence type="predicted"/>
<dbReference type="AlphaFoldDB" id="A0A2X3J062"/>
<sequence length="66" mass="7549">MLGGSYAIAQLLCEKYQLNIDDLSLEDLKTRITEKMTFATTHRRQPRTWRRMGGQAAWAKRGGVHA</sequence>
<evidence type="ECO:0000313" key="2">
    <source>
        <dbReference type="Proteomes" id="UP000251197"/>
    </source>
</evidence>
<accession>A0A2X3J062</accession>
<name>A0A2X3J062_9ENTR</name>